<dbReference type="EMBL" id="JALBUS010000017">
    <property type="protein sequence ID" value="MDX8418045.1"/>
    <property type="molecule type" value="Genomic_DNA"/>
</dbReference>
<dbReference type="NCBIfam" id="TIGR03713">
    <property type="entry name" value="acc_sec_asp1"/>
    <property type="match status" value="1"/>
</dbReference>
<evidence type="ECO:0000313" key="1">
    <source>
        <dbReference type="EMBL" id="MDX8418045.1"/>
    </source>
</evidence>
<comment type="caution">
    <text evidence="1">The sequence shown here is derived from an EMBL/GenBank/DDBJ whole genome shotgun (WGS) entry which is preliminary data.</text>
</comment>
<protein>
    <submittedName>
        <fullName evidence="1">Accessory Sec system protein Asp1</fullName>
    </submittedName>
</protein>
<organism evidence="1 2">
    <name type="scientific">Absicoccus intestinalis</name>
    <dbReference type="NCBI Taxonomy" id="2926319"/>
    <lineage>
        <taxon>Bacteria</taxon>
        <taxon>Bacillati</taxon>
        <taxon>Bacillota</taxon>
        <taxon>Erysipelotrichia</taxon>
        <taxon>Erysipelotrichales</taxon>
        <taxon>Erysipelotrichaceae</taxon>
        <taxon>Absicoccus</taxon>
    </lineage>
</organism>
<dbReference type="RefSeq" id="WP_320326306.1">
    <property type="nucleotide sequence ID" value="NZ_JALBUS010000017.1"/>
</dbReference>
<dbReference type="Proteomes" id="UP001285244">
    <property type="component" value="Unassembled WGS sequence"/>
</dbReference>
<proteinExistence type="predicted"/>
<dbReference type="Pfam" id="PF16993">
    <property type="entry name" value="Asp1"/>
    <property type="match status" value="1"/>
</dbReference>
<dbReference type="InterPro" id="IPR022372">
    <property type="entry name" value="Accessory_SS_Asp1"/>
</dbReference>
<dbReference type="SUPFAM" id="SSF53756">
    <property type="entry name" value="UDP-Glycosyltransferase/glycogen phosphorylase"/>
    <property type="match status" value="1"/>
</dbReference>
<accession>A0ABU4WR94</accession>
<name>A0ABU4WR94_9FIRM</name>
<keyword evidence="2" id="KW-1185">Reference proteome</keyword>
<gene>
    <name evidence="1" type="primary">asp1</name>
    <name evidence="1" type="ORF">MOZ64_09385</name>
</gene>
<reference evidence="1 2" key="1">
    <citation type="submission" date="2022-03" db="EMBL/GenBank/DDBJ databases">
        <title>Novel taxa within the pig intestine.</title>
        <authorList>
            <person name="Wylensek D."/>
            <person name="Bishof K."/>
            <person name="Afrizal A."/>
            <person name="Clavel T."/>
        </authorList>
    </citation>
    <scope>NUCLEOTIDE SEQUENCE [LARGE SCALE GENOMIC DNA]</scope>
    <source>
        <strain evidence="1 2">Cla-KB-P134</strain>
    </source>
</reference>
<evidence type="ECO:0000313" key="2">
    <source>
        <dbReference type="Proteomes" id="UP001285244"/>
    </source>
</evidence>
<sequence length="531" mass="62101">MQYFIPAWYQNGDWKENEQVWYRSRTVTEFDDTVKQIQLFFRKHVSPFKILLLGFSPNFRHFLHRQGVYHVPYWSCFDAMQGIDLDRMMLFSFHDLSWPDDVEFIYSPFAVIVQRNQKKYAQIEFAEDGNMFRVDMFRNDIRTCTNYYDDRGFMSCQIVYQDGIAYREQYFNADGVWKFARFMHDGHVLVNPKNNWYYVNLGQEKQQKTYQKLEYVNVDAMIAEVLRENLKTIPDTDIFMIAMHPLHSCVLAQTLKNRKTVLSFFARRLEENGIHDMDQQLIEEANVIVADKQATALRIQEQTGSQKAIRVITPYDSREEFGNSLHLPVQNILVAVDQIADNDFNTLVELLAYYILTVNHRARVCMFTRSSAYNRKGRLMHKARTALRAAHLDPELAREESGVTESQIDRQGRVRSIFSVSQCVDEMSVSQTLREQRIVVDLQAIPDQFLQIAAMSMGIPQITVRETDYMVDGKNGILIQDLSDLPDALHYYLSSIAHVNQAQIASYELGSQFTTRQLVQSWKEVIEDIEH</sequence>